<protein>
    <submittedName>
        <fullName evidence="2">Uncharacterized protein</fullName>
    </submittedName>
</protein>
<sequence>MGKGPLWNHFVEGAKQNGSHQRAHCRGCIEAERPDGAAIELDDDGKPKLSMESWVIEACKRGVGGVLGVKAPMIVHILGKGGNNPCPNASREARNMAKELQKKAGKRVREDSEDEEDSQPKKRKLLTKVEASLKQSKLQVFRGIQVPFSGEQAKIVQTQFLRATISANLPFRWVEDIEVIKLFYLFRATAGDVIPTRQQVSGRLLDDANSVVTKLLKEALRGKDFRNETDRPKSLLSYLVQSSVFSTNQKAVSSSFGVILLKY</sequence>
<proteinExistence type="predicted"/>
<feature type="region of interest" description="Disordered" evidence="1">
    <location>
        <begin position="101"/>
        <end position="122"/>
    </location>
</feature>
<dbReference type="AlphaFoldDB" id="A0A9P5TFW5"/>
<evidence type="ECO:0000313" key="3">
    <source>
        <dbReference type="Proteomes" id="UP000724874"/>
    </source>
</evidence>
<evidence type="ECO:0000313" key="2">
    <source>
        <dbReference type="EMBL" id="KAF8871225.1"/>
    </source>
</evidence>
<dbReference type="OrthoDB" id="3064117at2759"/>
<keyword evidence="3" id="KW-1185">Reference proteome</keyword>
<name>A0A9P5TFW5_GYMJU</name>
<gene>
    <name evidence="2" type="ORF">CPB84DRAFT_1967825</name>
</gene>
<reference evidence="2" key="1">
    <citation type="submission" date="2020-11" db="EMBL/GenBank/DDBJ databases">
        <authorList>
            <consortium name="DOE Joint Genome Institute"/>
            <person name="Ahrendt S."/>
            <person name="Riley R."/>
            <person name="Andreopoulos W."/>
            <person name="LaButti K."/>
            <person name="Pangilinan J."/>
            <person name="Ruiz-duenas F.J."/>
            <person name="Barrasa J.M."/>
            <person name="Sanchez-Garcia M."/>
            <person name="Camarero S."/>
            <person name="Miyauchi S."/>
            <person name="Serrano A."/>
            <person name="Linde D."/>
            <person name="Babiker R."/>
            <person name="Drula E."/>
            <person name="Ayuso-Fernandez I."/>
            <person name="Pacheco R."/>
            <person name="Padilla G."/>
            <person name="Ferreira P."/>
            <person name="Barriuso J."/>
            <person name="Kellner H."/>
            <person name="Castanera R."/>
            <person name="Alfaro M."/>
            <person name="Ramirez L."/>
            <person name="Pisabarro A.G."/>
            <person name="Kuo A."/>
            <person name="Tritt A."/>
            <person name="Lipzen A."/>
            <person name="He G."/>
            <person name="Yan M."/>
            <person name="Ng V."/>
            <person name="Cullen D."/>
            <person name="Martin F."/>
            <person name="Rosso M.-N."/>
            <person name="Henrissat B."/>
            <person name="Hibbett D."/>
            <person name="Martinez A.T."/>
            <person name="Grigoriev I.V."/>
        </authorList>
    </citation>
    <scope>NUCLEOTIDE SEQUENCE</scope>
    <source>
        <strain evidence="2">AH 44721</strain>
    </source>
</reference>
<accession>A0A9P5TFW5</accession>
<organism evidence="2 3">
    <name type="scientific">Gymnopilus junonius</name>
    <name type="common">Spectacular rustgill mushroom</name>
    <name type="synonym">Gymnopilus spectabilis subsp. junonius</name>
    <dbReference type="NCBI Taxonomy" id="109634"/>
    <lineage>
        <taxon>Eukaryota</taxon>
        <taxon>Fungi</taxon>
        <taxon>Dikarya</taxon>
        <taxon>Basidiomycota</taxon>
        <taxon>Agaricomycotina</taxon>
        <taxon>Agaricomycetes</taxon>
        <taxon>Agaricomycetidae</taxon>
        <taxon>Agaricales</taxon>
        <taxon>Agaricineae</taxon>
        <taxon>Hymenogastraceae</taxon>
        <taxon>Gymnopilus</taxon>
    </lineage>
</organism>
<comment type="caution">
    <text evidence="2">The sequence shown here is derived from an EMBL/GenBank/DDBJ whole genome shotgun (WGS) entry which is preliminary data.</text>
</comment>
<feature type="compositionally biased region" description="Basic and acidic residues" evidence="1">
    <location>
        <begin position="101"/>
        <end position="110"/>
    </location>
</feature>
<dbReference type="EMBL" id="JADNYJ010000316">
    <property type="protein sequence ID" value="KAF8871225.1"/>
    <property type="molecule type" value="Genomic_DNA"/>
</dbReference>
<evidence type="ECO:0000256" key="1">
    <source>
        <dbReference type="SAM" id="MobiDB-lite"/>
    </source>
</evidence>
<dbReference type="Proteomes" id="UP000724874">
    <property type="component" value="Unassembled WGS sequence"/>
</dbReference>